<sequence>MEGYNSMMSSYPKQLVKRLQGCLYKNDFGGFEAVSGFIKNWRKSSIFPIKEVP</sequence>
<dbReference type="AlphaFoldDB" id="A0A9J6AG68"/>
<accession>A0A9J6AG68</accession>
<keyword evidence="2" id="KW-1185">Reference proteome</keyword>
<dbReference type="Proteomes" id="UP000824120">
    <property type="component" value="Chromosome 2"/>
</dbReference>
<dbReference type="EMBL" id="JACXVP010000002">
    <property type="protein sequence ID" value="KAG5623090.1"/>
    <property type="molecule type" value="Genomic_DNA"/>
</dbReference>
<proteinExistence type="predicted"/>
<evidence type="ECO:0000313" key="2">
    <source>
        <dbReference type="Proteomes" id="UP000824120"/>
    </source>
</evidence>
<organism evidence="1 2">
    <name type="scientific">Solanum commersonii</name>
    <name type="common">Commerson's wild potato</name>
    <name type="synonym">Commerson's nightshade</name>
    <dbReference type="NCBI Taxonomy" id="4109"/>
    <lineage>
        <taxon>Eukaryota</taxon>
        <taxon>Viridiplantae</taxon>
        <taxon>Streptophyta</taxon>
        <taxon>Embryophyta</taxon>
        <taxon>Tracheophyta</taxon>
        <taxon>Spermatophyta</taxon>
        <taxon>Magnoliopsida</taxon>
        <taxon>eudicotyledons</taxon>
        <taxon>Gunneridae</taxon>
        <taxon>Pentapetalae</taxon>
        <taxon>asterids</taxon>
        <taxon>lamiids</taxon>
        <taxon>Solanales</taxon>
        <taxon>Solanaceae</taxon>
        <taxon>Solanoideae</taxon>
        <taxon>Solaneae</taxon>
        <taxon>Solanum</taxon>
    </lineage>
</organism>
<protein>
    <submittedName>
        <fullName evidence="1">Uncharacterized protein</fullName>
    </submittedName>
</protein>
<name>A0A9J6AG68_SOLCO</name>
<gene>
    <name evidence="1" type="ORF">H5410_008308</name>
</gene>
<comment type="caution">
    <text evidence="1">The sequence shown here is derived from an EMBL/GenBank/DDBJ whole genome shotgun (WGS) entry which is preliminary data.</text>
</comment>
<evidence type="ECO:0000313" key="1">
    <source>
        <dbReference type="EMBL" id="KAG5623090.1"/>
    </source>
</evidence>
<reference evidence="1 2" key="1">
    <citation type="submission" date="2020-09" db="EMBL/GenBank/DDBJ databases">
        <title>De no assembly of potato wild relative species, Solanum commersonii.</title>
        <authorList>
            <person name="Cho K."/>
        </authorList>
    </citation>
    <scope>NUCLEOTIDE SEQUENCE [LARGE SCALE GENOMIC DNA]</scope>
    <source>
        <strain evidence="1">LZ3.2</strain>
        <tissue evidence="1">Leaf</tissue>
    </source>
</reference>